<evidence type="ECO:0000256" key="3">
    <source>
        <dbReference type="SAM" id="Phobius"/>
    </source>
</evidence>
<dbReference type="AlphaFoldDB" id="A0A5R9GZ87"/>
<dbReference type="PANTHER" id="PTHR43597:SF5">
    <property type="entry name" value="SUFE-LIKE PROTEIN 2, CHLOROPLASTIC"/>
    <property type="match status" value="1"/>
</dbReference>
<keyword evidence="3" id="KW-0472">Membrane</keyword>
<evidence type="ECO:0000256" key="1">
    <source>
        <dbReference type="ARBA" id="ARBA00010282"/>
    </source>
</evidence>
<evidence type="ECO:0000313" key="6">
    <source>
        <dbReference type="Proteomes" id="UP000308001"/>
    </source>
</evidence>
<feature type="coiled-coil region" evidence="2">
    <location>
        <begin position="1"/>
        <end position="28"/>
    </location>
</feature>
<dbReference type="Proteomes" id="UP000308001">
    <property type="component" value="Unassembled WGS sequence"/>
</dbReference>
<reference evidence="5 6" key="1">
    <citation type="submission" date="2019-05" db="EMBL/GenBank/DDBJ databases">
        <title>Arcobacter cibarius and Arcobacter thereius providing challenges in identification an antibiotic susceptibility and Quinolone resistance.</title>
        <authorList>
            <person name="Busch A."/>
            <person name="Hanel I."/>
            <person name="Hotzel H."/>
            <person name="Tomaso H."/>
        </authorList>
    </citation>
    <scope>NUCLEOTIDE SEQUENCE [LARGE SCALE GENOMIC DNA]</scope>
    <source>
        <strain evidence="5 6">17CS1191_2</strain>
    </source>
</reference>
<comment type="similarity">
    <text evidence="1">Belongs to the SufE family.</text>
</comment>
<name>A0A5R9GZ87_9BACT</name>
<dbReference type="InterPro" id="IPR003808">
    <property type="entry name" value="Fe-S_metab-assoc_dom"/>
</dbReference>
<feature type="transmembrane region" description="Helical" evidence="3">
    <location>
        <begin position="67"/>
        <end position="89"/>
    </location>
</feature>
<dbReference type="Pfam" id="PF02657">
    <property type="entry name" value="SufE"/>
    <property type="match status" value="1"/>
</dbReference>
<keyword evidence="3" id="KW-1133">Transmembrane helix</keyword>
<sequence length="136" mass="15717">MMSIKQRIEDIKEDLDFFEEELAKYEYIIDLGKKLPDFEDSYKIPENLVHGCTSQVWLICEQKENKLFFYGTSDAIIVKGLVYIILSIFSNLTIDELKQVDMDVVKELGLSEVITPNRQSGVIGMIKKIKEYALKS</sequence>
<accession>A0A5R9GZ87</accession>
<keyword evidence="3" id="KW-0812">Transmembrane</keyword>
<organism evidence="5 6">
    <name type="scientific">Aliarcobacter thereius</name>
    <dbReference type="NCBI Taxonomy" id="544718"/>
    <lineage>
        <taxon>Bacteria</taxon>
        <taxon>Pseudomonadati</taxon>
        <taxon>Campylobacterota</taxon>
        <taxon>Epsilonproteobacteria</taxon>
        <taxon>Campylobacterales</taxon>
        <taxon>Arcobacteraceae</taxon>
        <taxon>Aliarcobacter</taxon>
    </lineage>
</organism>
<keyword evidence="2" id="KW-0175">Coiled coil</keyword>
<dbReference type="PANTHER" id="PTHR43597">
    <property type="entry name" value="SULFUR ACCEPTOR PROTEIN CSDE"/>
    <property type="match status" value="1"/>
</dbReference>
<feature type="domain" description="Fe-S metabolism associated" evidence="4">
    <location>
        <begin position="13"/>
        <end position="131"/>
    </location>
</feature>
<comment type="caution">
    <text evidence="5">The sequence shown here is derived from an EMBL/GenBank/DDBJ whole genome shotgun (WGS) entry which is preliminary data.</text>
</comment>
<evidence type="ECO:0000259" key="4">
    <source>
        <dbReference type="Pfam" id="PF02657"/>
    </source>
</evidence>
<dbReference type="SUPFAM" id="SSF82649">
    <property type="entry name" value="SufE/NifU"/>
    <property type="match status" value="1"/>
</dbReference>
<gene>
    <name evidence="5" type="ORF">FE246_06825</name>
</gene>
<proteinExistence type="inferred from homology"/>
<dbReference type="Gene3D" id="3.90.1010.10">
    <property type="match status" value="1"/>
</dbReference>
<protein>
    <submittedName>
        <fullName evidence="5">SufE family protein</fullName>
    </submittedName>
</protein>
<evidence type="ECO:0000256" key="2">
    <source>
        <dbReference type="SAM" id="Coils"/>
    </source>
</evidence>
<evidence type="ECO:0000313" key="5">
    <source>
        <dbReference type="EMBL" id="TLS72134.1"/>
    </source>
</evidence>
<dbReference type="EMBL" id="VBUF01000003">
    <property type="protein sequence ID" value="TLS72134.1"/>
    <property type="molecule type" value="Genomic_DNA"/>
</dbReference>